<dbReference type="Proteomes" id="UP000192790">
    <property type="component" value="Unassembled WGS sequence"/>
</dbReference>
<dbReference type="InterPro" id="IPR011063">
    <property type="entry name" value="TilS/TtcA_N"/>
</dbReference>
<feature type="region of interest" description="Disordered" evidence="2">
    <location>
        <begin position="234"/>
        <end position="264"/>
    </location>
</feature>
<evidence type="ECO:0000256" key="2">
    <source>
        <dbReference type="SAM" id="MobiDB-lite"/>
    </source>
</evidence>
<keyword evidence="1" id="KW-0808">Transferase</keyword>
<name>A0A1W2BHM8_9FIRM</name>
<dbReference type="PIRSF" id="PIRSF004976">
    <property type="entry name" value="ATPase_YdaO"/>
    <property type="match status" value="1"/>
</dbReference>
<dbReference type="InterPro" id="IPR014729">
    <property type="entry name" value="Rossmann-like_a/b/a_fold"/>
</dbReference>
<dbReference type="STRING" id="1122930.SAMN02745168_2196"/>
<proteinExistence type="predicted"/>
<dbReference type="GO" id="GO:0008033">
    <property type="term" value="P:tRNA processing"/>
    <property type="evidence" value="ECO:0007669"/>
    <property type="project" value="InterPro"/>
</dbReference>
<dbReference type="GO" id="GO:0016740">
    <property type="term" value="F:transferase activity"/>
    <property type="evidence" value="ECO:0007669"/>
    <property type="project" value="UniProtKB-KW"/>
</dbReference>
<evidence type="ECO:0000256" key="1">
    <source>
        <dbReference type="ARBA" id="ARBA00022679"/>
    </source>
</evidence>
<dbReference type="SUPFAM" id="SSF52402">
    <property type="entry name" value="Adenine nucleotide alpha hydrolases-like"/>
    <property type="match status" value="1"/>
</dbReference>
<dbReference type="PANTHER" id="PTHR43686">
    <property type="entry name" value="SULFURTRANSFERASE-RELATED"/>
    <property type="match status" value="1"/>
</dbReference>
<evidence type="ECO:0000313" key="5">
    <source>
        <dbReference type="Proteomes" id="UP000192790"/>
    </source>
</evidence>
<dbReference type="Gene3D" id="3.40.50.620">
    <property type="entry name" value="HUPs"/>
    <property type="match status" value="1"/>
</dbReference>
<dbReference type="AlphaFoldDB" id="A0A1W2BHM8"/>
<sequence>MQYLMGLVRRCIEDYDMISPGDRIAVGLSGGKDSISLLCALTGLRKYYPVPYELEAITLDMGVPGMDFSGVRELCSRLEVPYTLIPTRMYQVIFEERKETNPCSLCAKMRRGALNTAALARGCKKVALAHNHNDAVETFLLSLLFEGRISCFQPVTYLDRTGVTQIRPMLYAGEGTALSLTRRYGLPVVHNACPANGDTKRQEVKELTARLEKEYPGLKEKIFRAMQRLPLDHWEPKESRRRPLPEEPEGRRRGDFFRFQDGRS</sequence>
<dbReference type="RefSeq" id="WP_242942828.1">
    <property type="nucleotide sequence ID" value="NZ_FWXW01000005.1"/>
</dbReference>
<accession>A0A1W2BHM8</accession>
<dbReference type="Pfam" id="PF01171">
    <property type="entry name" value="ATP_bind_3"/>
    <property type="match status" value="1"/>
</dbReference>
<evidence type="ECO:0000259" key="3">
    <source>
        <dbReference type="Pfam" id="PF01171"/>
    </source>
</evidence>
<keyword evidence="5" id="KW-1185">Reference proteome</keyword>
<protein>
    <submittedName>
        <fullName evidence="4">tRNA(Ile)-lysidine synthase TilS/MesJ</fullName>
    </submittedName>
</protein>
<reference evidence="4 5" key="1">
    <citation type="submission" date="2017-04" db="EMBL/GenBank/DDBJ databases">
        <authorList>
            <person name="Afonso C.L."/>
            <person name="Miller P.J."/>
            <person name="Scott M.A."/>
            <person name="Spackman E."/>
            <person name="Goraichik I."/>
            <person name="Dimitrov K.M."/>
            <person name="Suarez D.L."/>
            <person name="Swayne D.E."/>
        </authorList>
    </citation>
    <scope>NUCLEOTIDE SEQUENCE [LARGE SCALE GENOMIC DNA]</scope>
    <source>
        <strain evidence="4 5">DSM 12816</strain>
    </source>
</reference>
<dbReference type="EMBL" id="FWXW01000005">
    <property type="protein sequence ID" value="SMC72270.1"/>
    <property type="molecule type" value="Genomic_DNA"/>
</dbReference>
<dbReference type="InterPro" id="IPR035107">
    <property type="entry name" value="tRNA_thiolation_TtcA_Ctu1"/>
</dbReference>
<dbReference type="CDD" id="cd24138">
    <property type="entry name" value="TtcA-like"/>
    <property type="match status" value="1"/>
</dbReference>
<feature type="domain" description="tRNA(Ile)-lysidine/2-thiocytidine synthase N-terminal" evidence="3">
    <location>
        <begin position="24"/>
        <end position="192"/>
    </location>
</feature>
<gene>
    <name evidence="4" type="ORF">SAMN02745168_2196</name>
</gene>
<organism evidence="4 5">
    <name type="scientific">Papillibacter cinnamivorans DSM 12816</name>
    <dbReference type="NCBI Taxonomy" id="1122930"/>
    <lineage>
        <taxon>Bacteria</taxon>
        <taxon>Bacillati</taxon>
        <taxon>Bacillota</taxon>
        <taxon>Clostridia</taxon>
        <taxon>Eubacteriales</taxon>
        <taxon>Oscillospiraceae</taxon>
        <taxon>Papillibacter</taxon>
    </lineage>
</organism>
<evidence type="ECO:0000313" key="4">
    <source>
        <dbReference type="EMBL" id="SMC72270.1"/>
    </source>
</evidence>
<dbReference type="PANTHER" id="PTHR43686:SF1">
    <property type="entry name" value="AMINOTRAN_5 DOMAIN-CONTAINING PROTEIN"/>
    <property type="match status" value="1"/>
</dbReference>